<dbReference type="Gramene" id="GBG68828">
    <property type="protein sequence ID" value="GBG68828"/>
    <property type="gene ID" value="CBR_g3522"/>
</dbReference>
<dbReference type="GO" id="GO:0016192">
    <property type="term" value="P:vesicle-mediated transport"/>
    <property type="evidence" value="ECO:0007669"/>
    <property type="project" value="InterPro"/>
</dbReference>
<keyword evidence="10" id="KW-1185">Reference proteome</keyword>
<comment type="subcellular location">
    <subcellularLocation>
        <location evidence="6">Golgi apparatus membrane</location>
        <topology evidence="6">Multi-pass membrane protein</topology>
    </subcellularLocation>
    <subcellularLocation>
        <location evidence="1">Membrane</location>
        <topology evidence="1">Multi-pass membrane protein</topology>
    </subcellularLocation>
</comment>
<evidence type="ECO:0000256" key="4">
    <source>
        <dbReference type="ARBA" id="ARBA00022989"/>
    </source>
</evidence>
<evidence type="ECO:0000313" key="10">
    <source>
        <dbReference type="Proteomes" id="UP000265515"/>
    </source>
</evidence>
<organism evidence="9 10">
    <name type="scientific">Chara braunii</name>
    <name type="common">Braun's stonewort</name>
    <dbReference type="NCBI Taxonomy" id="69332"/>
    <lineage>
        <taxon>Eukaryota</taxon>
        <taxon>Viridiplantae</taxon>
        <taxon>Streptophyta</taxon>
        <taxon>Charophyceae</taxon>
        <taxon>Charales</taxon>
        <taxon>Characeae</taxon>
        <taxon>Chara</taxon>
    </lineage>
</organism>
<accession>A0A388KFK1</accession>
<dbReference type="OrthoDB" id="10256463at2759"/>
<dbReference type="Proteomes" id="UP000265515">
    <property type="component" value="Unassembled WGS sequence"/>
</dbReference>
<evidence type="ECO:0000256" key="3">
    <source>
        <dbReference type="ARBA" id="ARBA00022692"/>
    </source>
</evidence>
<dbReference type="AlphaFoldDB" id="A0A388KFK1"/>
<dbReference type="PANTHER" id="PTHR12822">
    <property type="entry name" value="PROTEIN YIPF"/>
    <property type="match status" value="1"/>
</dbReference>
<protein>
    <recommendedName>
        <fullName evidence="6">Protein YIP</fullName>
    </recommendedName>
</protein>
<dbReference type="GO" id="GO:0031267">
    <property type="term" value="F:small GTPase binding"/>
    <property type="evidence" value="ECO:0007669"/>
    <property type="project" value="InterPro"/>
</dbReference>
<dbReference type="Pfam" id="PF04893">
    <property type="entry name" value="Yip1"/>
    <property type="match status" value="1"/>
</dbReference>
<keyword evidence="3 6" id="KW-0812">Transmembrane</keyword>
<sequence>MSMSDNLGVYGSLSGTVPVAAGPEVVLPFQDPYAGGIGVGHPLGASPLPAANANASVGPSGAGDGGEASSSSSGSGWRSIFNISTYKPYFDVDTVDVLERIQETLIPNRSTFLEKTGARPDIYGPFWICTTLIFLASALGNIANYLSSSKHTDWHLDINKVSRSTTLLYGYVGLVPLLLFGVLKYYGMTSGLVQLWCMYGYSLFIYIPCMFVTVIPFEFLRWLAVAASCFLSTWFLATNIRAHVEPTSERWFTVVVSAMGLHVLLAIVIKISFFSGWGKSGKD</sequence>
<feature type="transmembrane region" description="Helical" evidence="6">
    <location>
        <begin position="122"/>
        <end position="146"/>
    </location>
</feature>
<evidence type="ECO:0000259" key="8">
    <source>
        <dbReference type="Pfam" id="PF04893"/>
    </source>
</evidence>
<dbReference type="GO" id="GO:0000139">
    <property type="term" value="C:Golgi membrane"/>
    <property type="evidence" value="ECO:0007669"/>
    <property type="project" value="UniProtKB-SubCell"/>
</dbReference>
<evidence type="ECO:0000256" key="5">
    <source>
        <dbReference type="ARBA" id="ARBA00023136"/>
    </source>
</evidence>
<reference evidence="9 10" key="1">
    <citation type="journal article" date="2018" name="Cell">
        <title>The Chara Genome: Secondary Complexity and Implications for Plant Terrestrialization.</title>
        <authorList>
            <person name="Nishiyama T."/>
            <person name="Sakayama H."/>
            <person name="Vries J.D."/>
            <person name="Buschmann H."/>
            <person name="Saint-Marcoux D."/>
            <person name="Ullrich K.K."/>
            <person name="Haas F.B."/>
            <person name="Vanderstraeten L."/>
            <person name="Becker D."/>
            <person name="Lang D."/>
            <person name="Vosolsobe S."/>
            <person name="Rombauts S."/>
            <person name="Wilhelmsson P.K.I."/>
            <person name="Janitza P."/>
            <person name="Kern R."/>
            <person name="Heyl A."/>
            <person name="Rumpler F."/>
            <person name="Villalobos L.I.A.C."/>
            <person name="Clay J.M."/>
            <person name="Skokan R."/>
            <person name="Toyoda A."/>
            <person name="Suzuki Y."/>
            <person name="Kagoshima H."/>
            <person name="Schijlen E."/>
            <person name="Tajeshwar N."/>
            <person name="Catarino B."/>
            <person name="Hetherington A.J."/>
            <person name="Saltykova A."/>
            <person name="Bonnot C."/>
            <person name="Breuninger H."/>
            <person name="Symeonidi A."/>
            <person name="Radhakrishnan G.V."/>
            <person name="Van Nieuwerburgh F."/>
            <person name="Deforce D."/>
            <person name="Chang C."/>
            <person name="Karol K.G."/>
            <person name="Hedrich R."/>
            <person name="Ulvskov P."/>
            <person name="Glockner G."/>
            <person name="Delwiche C.F."/>
            <person name="Petrasek J."/>
            <person name="Van de Peer Y."/>
            <person name="Friml J."/>
            <person name="Beilby M."/>
            <person name="Dolan L."/>
            <person name="Kohara Y."/>
            <person name="Sugano S."/>
            <person name="Fujiyama A."/>
            <person name="Delaux P.-M."/>
            <person name="Quint M."/>
            <person name="TheiBen G."/>
            <person name="Hagemann M."/>
            <person name="Harholt J."/>
            <person name="Dunand C."/>
            <person name="Zachgo S."/>
            <person name="Langdale J."/>
            <person name="Maumus F."/>
            <person name="Straeten D.V.D."/>
            <person name="Gould S.B."/>
            <person name="Rensing S.A."/>
        </authorList>
    </citation>
    <scope>NUCLEOTIDE SEQUENCE [LARGE SCALE GENOMIC DNA]</scope>
    <source>
        <strain evidence="9 10">S276</strain>
    </source>
</reference>
<evidence type="ECO:0000313" key="9">
    <source>
        <dbReference type="EMBL" id="GBG68828.1"/>
    </source>
</evidence>
<name>A0A388KFK1_CHABU</name>
<dbReference type="InterPro" id="IPR006977">
    <property type="entry name" value="Yip1_dom"/>
</dbReference>
<evidence type="ECO:0000256" key="2">
    <source>
        <dbReference type="ARBA" id="ARBA00010596"/>
    </source>
</evidence>
<evidence type="ECO:0000256" key="1">
    <source>
        <dbReference type="ARBA" id="ARBA00004141"/>
    </source>
</evidence>
<dbReference type="STRING" id="69332.A0A388KFK1"/>
<feature type="transmembrane region" description="Helical" evidence="6">
    <location>
        <begin position="193"/>
        <end position="215"/>
    </location>
</feature>
<feature type="transmembrane region" description="Helical" evidence="6">
    <location>
        <begin position="222"/>
        <end position="240"/>
    </location>
</feature>
<feature type="region of interest" description="Disordered" evidence="7">
    <location>
        <begin position="56"/>
        <end position="75"/>
    </location>
</feature>
<gene>
    <name evidence="9" type="ORF">CBR_g3522</name>
</gene>
<dbReference type="OMA" id="VFRRCVA"/>
<comment type="caution">
    <text evidence="9">The sequence shown here is derived from an EMBL/GenBank/DDBJ whole genome shotgun (WGS) entry which is preliminary data.</text>
</comment>
<keyword evidence="5 6" id="KW-0472">Membrane</keyword>
<evidence type="ECO:0000256" key="6">
    <source>
        <dbReference type="RuleBase" id="RU361264"/>
    </source>
</evidence>
<dbReference type="PANTHER" id="PTHR12822:SF2">
    <property type="entry name" value="PROTEIN YIPF"/>
    <property type="match status" value="1"/>
</dbReference>
<comment type="similarity">
    <text evidence="2 6">Belongs to the YIP1 family.</text>
</comment>
<feature type="transmembrane region" description="Helical" evidence="6">
    <location>
        <begin position="167"/>
        <end position="187"/>
    </location>
</feature>
<dbReference type="InterPro" id="IPR039765">
    <property type="entry name" value="Yip5/YIPF1/YIPF2"/>
</dbReference>
<proteinExistence type="inferred from homology"/>
<keyword evidence="4 6" id="KW-1133">Transmembrane helix</keyword>
<feature type="transmembrane region" description="Helical" evidence="6">
    <location>
        <begin position="252"/>
        <end position="273"/>
    </location>
</feature>
<evidence type="ECO:0000256" key="7">
    <source>
        <dbReference type="SAM" id="MobiDB-lite"/>
    </source>
</evidence>
<dbReference type="EMBL" id="BFEA01000106">
    <property type="protein sequence ID" value="GBG68828.1"/>
    <property type="molecule type" value="Genomic_DNA"/>
</dbReference>
<feature type="domain" description="Yip1" evidence="8">
    <location>
        <begin position="109"/>
        <end position="268"/>
    </location>
</feature>